<protein>
    <submittedName>
        <fullName evidence="1">Uncharacterized protein</fullName>
    </submittedName>
</protein>
<name>A0A699ZLJ4_HAELA</name>
<evidence type="ECO:0000313" key="1">
    <source>
        <dbReference type="EMBL" id="GFH16662.1"/>
    </source>
</evidence>
<sequence length="49" mass="5374">MNLMLPVMATGRPFGNVELALLASERAVQVAAVMDKSSWEYHVQNNAGR</sequence>
<comment type="caution">
    <text evidence="1">The sequence shown here is derived from an EMBL/GenBank/DDBJ whole genome shotgun (WGS) entry which is preliminary data.</text>
</comment>
<evidence type="ECO:0000313" key="2">
    <source>
        <dbReference type="Proteomes" id="UP000485058"/>
    </source>
</evidence>
<dbReference type="AlphaFoldDB" id="A0A699ZLJ4"/>
<reference evidence="1 2" key="1">
    <citation type="submission" date="2020-02" db="EMBL/GenBank/DDBJ databases">
        <title>Draft genome sequence of Haematococcus lacustris strain NIES-144.</title>
        <authorList>
            <person name="Morimoto D."/>
            <person name="Nakagawa S."/>
            <person name="Yoshida T."/>
            <person name="Sawayama S."/>
        </authorList>
    </citation>
    <scope>NUCLEOTIDE SEQUENCE [LARGE SCALE GENOMIC DNA]</scope>
    <source>
        <strain evidence="1 2">NIES-144</strain>
    </source>
</reference>
<proteinExistence type="predicted"/>
<dbReference type="EMBL" id="BLLF01001031">
    <property type="protein sequence ID" value="GFH16662.1"/>
    <property type="molecule type" value="Genomic_DNA"/>
</dbReference>
<dbReference type="Proteomes" id="UP000485058">
    <property type="component" value="Unassembled WGS sequence"/>
</dbReference>
<accession>A0A699ZLJ4</accession>
<organism evidence="1 2">
    <name type="scientific">Haematococcus lacustris</name>
    <name type="common">Green alga</name>
    <name type="synonym">Haematococcus pluvialis</name>
    <dbReference type="NCBI Taxonomy" id="44745"/>
    <lineage>
        <taxon>Eukaryota</taxon>
        <taxon>Viridiplantae</taxon>
        <taxon>Chlorophyta</taxon>
        <taxon>core chlorophytes</taxon>
        <taxon>Chlorophyceae</taxon>
        <taxon>CS clade</taxon>
        <taxon>Chlamydomonadales</taxon>
        <taxon>Haematococcaceae</taxon>
        <taxon>Haematococcus</taxon>
    </lineage>
</organism>
<gene>
    <name evidence="1" type="ORF">HaLaN_13127</name>
</gene>
<keyword evidence="2" id="KW-1185">Reference proteome</keyword>